<evidence type="ECO:0000313" key="5">
    <source>
        <dbReference type="EMBL" id="KRM05711.1"/>
    </source>
</evidence>
<gene>
    <name evidence="5" type="ORF">FC89_GL001418</name>
</gene>
<dbReference type="SMART" id="SM00345">
    <property type="entry name" value="HTH_GNTR"/>
    <property type="match status" value="1"/>
</dbReference>
<evidence type="ECO:0000256" key="3">
    <source>
        <dbReference type="ARBA" id="ARBA00023163"/>
    </source>
</evidence>
<proteinExistence type="predicted"/>
<evidence type="ECO:0000256" key="1">
    <source>
        <dbReference type="ARBA" id="ARBA00023015"/>
    </source>
</evidence>
<reference evidence="5 6" key="1">
    <citation type="journal article" date="2015" name="Genome Announc.">
        <title>Expanding the biotechnology potential of lactobacilli through comparative genomics of 213 strains and associated genera.</title>
        <authorList>
            <person name="Sun Z."/>
            <person name="Harris H.M."/>
            <person name="McCann A."/>
            <person name="Guo C."/>
            <person name="Argimon S."/>
            <person name="Zhang W."/>
            <person name="Yang X."/>
            <person name="Jeffery I.B."/>
            <person name="Cooney J.C."/>
            <person name="Kagawa T.F."/>
            <person name="Liu W."/>
            <person name="Song Y."/>
            <person name="Salvetti E."/>
            <person name="Wrobel A."/>
            <person name="Rasinkangas P."/>
            <person name="Parkhill J."/>
            <person name="Rea M.C."/>
            <person name="O'Sullivan O."/>
            <person name="Ritari J."/>
            <person name="Douillard F.P."/>
            <person name="Paul Ross R."/>
            <person name="Yang R."/>
            <person name="Briner A.E."/>
            <person name="Felis G.E."/>
            <person name="de Vos W.M."/>
            <person name="Barrangou R."/>
            <person name="Klaenhammer T.R."/>
            <person name="Caufield P.W."/>
            <person name="Cui Y."/>
            <person name="Zhang H."/>
            <person name="O'Toole P.W."/>
        </authorList>
    </citation>
    <scope>NUCLEOTIDE SEQUENCE [LARGE SCALE GENOMIC DNA]</scope>
    <source>
        <strain evidence="5 6">DSM 18630</strain>
    </source>
</reference>
<dbReference type="Pfam" id="PF00392">
    <property type="entry name" value="GntR"/>
    <property type="match status" value="1"/>
</dbReference>
<keyword evidence="3" id="KW-0804">Transcription</keyword>
<dbReference type="InterPro" id="IPR000524">
    <property type="entry name" value="Tscrpt_reg_HTH_GntR"/>
</dbReference>
<dbReference type="STRING" id="1423750.FC89_GL001418"/>
<evidence type="ECO:0000259" key="4">
    <source>
        <dbReference type="PROSITE" id="PS50949"/>
    </source>
</evidence>
<dbReference type="PANTHER" id="PTHR44846">
    <property type="entry name" value="MANNOSYL-D-GLYCERATE TRANSPORT/METABOLISM SYSTEM REPRESSOR MNGR-RELATED"/>
    <property type="match status" value="1"/>
</dbReference>
<protein>
    <submittedName>
        <fullName evidence="5">Transcriptional regulator</fullName>
    </submittedName>
</protein>
<dbReference type="GO" id="GO:0045892">
    <property type="term" value="P:negative regulation of DNA-templated transcription"/>
    <property type="evidence" value="ECO:0007669"/>
    <property type="project" value="TreeGrafter"/>
</dbReference>
<evidence type="ECO:0000256" key="2">
    <source>
        <dbReference type="ARBA" id="ARBA00023125"/>
    </source>
</evidence>
<dbReference type="CDD" id="cd07377">
    <property type="entry name" value="WHTH_GntR"/>
    <property type="match status" value="1"/>
</dbReference>
<dbReference type="Pfam" id="PF07702">
    <property type="entry name" value="UTRA"/>
    <property type="match status" value="1"/>
</dbReference>
<dbReference type="PATRIC" id="fig|1423750.3.peg.1453"/>
<dbReference type="GO" id="GO:0003700">
    <property type="term" value="F:DNA-binding transcription factor activity"/>
    <property type="evidence" value="ECO:0007669"/>
    <property type="project" value="InterPro"/>
</dbReference>
<dbReference type="PROSITE" id="PS50949">
    <property type="entry name" value="HTH_GNTR"/>
    <property type="match status" value="1"/>
</dbReference>
<name>A0A0R1VK92_9LACO</name>
<dbReference type="GeneID" id="98319423"/>
<dbReference type="InterPro" id="IPR036390">
    <property type="entry name" value="WH_DNA-bd_sf"/>
</dbReference>
<dbReference type="SUPFAM" id="SSF46785">
    <property type="entry name" value="Winged helix' DNA-binding domain"/>
    <property type="match status" value="1"/>
</dbReference>
<dbReference type="AlphaFoldDB" id="A0A0R1VK92"/>
<dbReference type="GO" id="GO:0003677">
    <property type="term" value="F:DNA binding"/>
    <property type="evidence" value="ECO:0007669"/>
    <property type="project" value="UniProtKB-KW"/>
</dbReference>
<feature type="domain" description="HTH gntR-type" evidence="4">
    <location>
        <begin position="5"/>
        <end position="73"/>
    </location>
</feature>
<dbReference type="InterPro" id="IPR036388">
    <property type="entry name" value="WH-like_DNA-bd_sf"/>
</dbReference>
<dbReference type="RefSeq" id="WP_057872147.1">
    <property type="nucleotide sequence ID" value="NZ_AZGB01000018.1"/>
</dbReference>
<sequence>MKSNKPKYQYVLEEIFKKIQNEQYSVGELIPKEIDLSKQFKVSRATIRQAIQILVNKGYLERKKRRGTIVRQKKIEQDFTHIIESYSKEMSFKGLVPQTKVLFFKETRADKNVALQLKIKQSDFVYKLIRLRYANEQPIVLVESFIPEKIFPELINYDLENMSLYDLMEKNKLKVRYVKRTLEIMKADETVSELLNVSKNDPIFLFHTVGHIDNEIPIEYSIAKYRGDINSFKIEIRK</sequence>
<dbReference type="PRINTS" id="PR00035">
    <property type="entry name" value="HTHGNTR"/>
</dbReference>
<dbReference type="InterPro" id="IPR050679">
    <property type="entry name" value="Bact_HTH_transcr_reg"/>
</dbReference>
<keyword evidence="1" id="KW-0805">Transcription regulation</keyword>
<comment type="caution">
    <text evidence="5">The sequence shown here is derived from an EMBL/GenBank/DDBJ whole genome shotgun (WGS) entry which is preliminary data.</text>
</comment>
<dbReference type="Proteomes" id="UP000051451">
    <property type="component" value="Unassembled WGS sequence"/>
</dbReference>
<dbReference type="EMBL" id="AZGB01000018">
    <property type="protein sequence ID" value="KRM05711.1"/>
    <property type="molecule type" value="Genomic_DNA"/>
</dbReference>
<dbReference type="SUPFAM" id="SSF64288">
    <property type="entry name" value="Chorismate lyase-like"/>
    <property type="match status" value="1"/>
</dbReference>
<organism evidence="5 6">
    <name type="scientific">Liquorilactobacillus ghanensis DSM 18630</name>
    <dbReference type="NCBI Taxonomy" id="1423750"/>
    <lineage>
        <taxon>Bacteria</taxon>
        <taxon>Bacillati</taxon>
        <taxon>Bacillota</taxon>
        <taxon>Bacilli</taxon>
        <taxon>Lactobacillales</taxon>
        <taxon>Lactobacillaceae</taxon>
        <taxon>Liquorilactobacillus</taxon>
    </lineage>
</organism>
<dbReference type="InterPro" id="IPR028978">
    <property type="entry name" value="Chorismate_lyase_/UTRA_dom_sf"/>
</dbReference>
<dbReference type="OrthoDB" id="9815017at2"/>
<evidence type="ECO:0000313" key="6">
    <source>
        <dbReference type="Proteomes" id="UP000051451"/>
    </source>
</evidence>
<dbReference type="Gene3D" id="1.10.10.10">
    <property type="entry name" value="Winged helix-like DNA-binding domain superfamily/Winged helix DNA-binding domain"/>
    <property type="match status" value="1"/>
</dbReference>
<dbReference type="InterPro" id="IPR011663">
    <property type="entry name" value="UTRA"/>
</dbReference>
<keyword evidence="6" id="KW-1185">Reference proteome</keyword>
<keyword evidence="2" id="KW-0238">DNA-binding</keyword>
<dbReference type="SMART" id="SM00866">
    <property type="entry name" value="UTRA"/>
    <property type="match status" value="1"/>
</dbReference>
<dbReference type="PANTHER" id="PTHR44846:SF1">
    <property type="entry name" value="MANNOSYL-D-GLYCERATE TRANSPORT_METABOLISM SYSTEM REPRESSOR MNGR-RELATED"/>
    <property type="match status" value="1"/>
</dbReference>
<accession>A0A0R1VK92</accession>
<dbReference type="Gene3D" id="3.40.1410.10">
    <property type="entry name" value="Chorismate lyase-like"/>
    <property type="match status" value="1"/>
</dbReference>